<evidence type="ECO:0000259" key="6">
    <source>
        <dbReference type="Pfam" id="PF00419"/>
    </source>
</evidence>
<evidence type="ECO:0000256" key="3">
    <source>
        <dbReference type="ARBA" id="ARBA00022729"/>
    </source>
</evidence>
<dbReference type="PANTHER" id="PTHR33420:SF3">
    <property type="entry name" value="FIMBRIAL SUBUNIT ELFA"/>
    <property type="match status" value="1"/>
</dbReference>
<name>A0A6N3C3V1_9ENTR</name>
<evidence type="ECO:0000256" key="1">
    <source>
        <dbReference type="ARBA" id="ARBA00004561"/>
    </source>
</evidence>
<gene>
    <name evidence="8" type="primary">mrkD_1</name>
    <name evidence="8" type="ORF">EMLFYP7_01446</name>
</gene>
<evidence type="ECO:0000313" key="8">
    <source>
        <dbReference type="EMBL" id="VYU11696.1"/>
    </source>
</evidence>
<protein>
    <submittedName>
        <fullName evidence="8">Fimbria adhesin protein</fullName>
    </submittedName>
</protein>
<dbReference type="InterPro" id="IPR036937">
    <property type="entry name" value="Adhesion_dom_fimbrial_sf"/>
</dbReference>
<feature type="signal peptide" evidence="5">
    <location>
        <begin position="1"/>
        <end position="19"/>
    </location>
</feature>
<organism evidence="8">
    <name type="scientific">Phytobacter massiliensis</name>
    <dbReference type="NCBI Taxonomy" id="1485952"/>
    <lineage>
        <taxon>Bacteria</taxon>
        <taxon>Pseudomonadati</taxon>
        <taxon>Pseudomonadota</taxon>
        <taxon>Gammaproteobacteria</taxon>
        <taxon>Enterobacterales</taxon>
        <taxon>Enterobacteriaceae</taxon>
        <taxon>Phytobacter</taxon>
    </lineage>
</organism>
<accession>A0A6N3C3V1</accession>
<feature type="domain" description="Fimbrial-type adhesion" evidence="6">
    <location>
        <begin position="196"/>
        <end position="376"/>
    </location>
</feature>
<dbReference type="SUPFAM" id="SSF49401">
    <property type="entry name" value="Bacterial adhesins"/>
    <property type="match status" value="1"/>
</dbReference>
<evidence type="ECO:0000256" key="2">
    <source>
        <dbReference type="ARBA" id="ARBA00006671"/>
    </source>
</evidence>
<dbReference type="PANTHER" id="PTHR33420">
    <property type="entry name" value="FIMBRIAL SUBUNIT ELFA-RELATED"/>
    <property type="match status" value="1"/>
</dbReference>
<evidence type="ECO:0000259" key="7">
    <source>
        <dbReference type="Pfam" id="PF22003"/>
    </source>
</evidence>
<dbReference type="EMBL" id="CACRTZ010000006">
    <property type="protein sequence ID" value="VYU11696.1"/>
    <property type="molecule type" value="Genomic_DNA"/>
</dbReference>
<dbReference type="GO" id="GO:0009289">
    <property type="term" value="C:pilus"/>
    <property type="evidence" value="ECO:0007669"/>
    <property type="project" value="UniProtKB-SubCell"/>
</dbReference>
<keyword evidence="3 5" id="KW-0732">Signal</keyword>
<dbReference type="AlphaFoldDB" id="A0A6N3C3V1"/>
<dbReference type="RefSeq" id="WP_156565597.1">
    <property type="nucleotide sequence ID" value="NZ_CACRTZ010000006.1"/>
</dbReference>
<dbReference type="InterPro" id="IPR050263">
    <property type="entry name" value="Bact_Fimbrial_Adh_Pro"/>
</dbReference>
<evidence type="ECO:0000256" key="4">
    <source>
        <dbReference type="ARBA" id="ARBA00023263"/>
    </source>
</evidence>
<dbReference type="Pfam" id="PF22003">
    <property type="entry name" value="MrkDrd"/>
    <property type="match status" value="1"/>
</dbReference>
<keyword evidence="4" id="KW-0281">Fimbrium</keyword>
<dbReference type="Pfam" id="PF00419">
    <property type="entry name" value="Fimbrial"/>
    <property type="match status" value="1"/>
</dbReference>
<feature type="chain" id="PRO_5026935584" evidence="5">
    <location>
        <begin position="20"/>
        <end position="376"/>
    </location>
</feature>
<dbReference type="InterPro" id="IPR054160">
    <property type="entry name" value="MrkD_recept-bd"/>
</dbReference>
<dbReference type="GO" id="GO:0043709">
    <property type="term" value="P:cell adhesion involved in single-species biofilm formation"/>
    <property type="evidence" value="ECO:0007669"/>
    <property type="project" value="TreeGrafter"/>
</dbReference>
<reference evidence="8" key="1">
    <citation type="submission" date="2019-11" db="EMBL/GenBank/DDBJ databases">
        <authorList>
            <person name="Feng L."/>
        </authorList>
    </citation>
    <scope>NUCLEOTIDE SEQUENCE</scope>
    <source>
        <strain evidence="8">EMassiliensisLFYP7</strain>
    </source>
</reference>
<comment type="subcellular location">
    <subcellularLocation>
        <location evidence="1">Fimbrium</location>
    </subcellularLocation>
</comment>
<feature type="domain" description="MrkD-like receptor binding" evidence="7">
    <location>
        <begin position="52"/>
        <end position="172"/>
    </location>
</feature>
<sequence>MFNKRIASFILALGLSLFAKTISASCDFSPTANYPQDQTIRSTIPLSGLNKLSAPPGTPVGQIIFRQTISVSQSGVSPGVTIKCSSPGPLQQGYEYAALPWPASHYSNSVYQTNIPGVGVRITQDNINYPVYKAASSCFPKETPGCSFKGLSLDANLDLIKISEDLVPGTINGADLPTIRRSYGQASSMVAVYEFNFSGSVTITTPTCNITTTSGVVTVHMGENAIKKFTGIGSATSWKNAGITLTCPETFYGNSGVDNLIVSAGNYSPTTGTTNGSLRQNFWQLNLTPGNGIIDAKKGIIALNDSPIKAKGVGIQLSSTTKESGIINLNARIVGLLPNNGTTQIIIPLYARYIQTEEKVSPGRADGNLIYTVSYQ</sequence>
<proteinExistence type="inferred from homology"/>
<comment type="similarity">
    <text evidence="2">Belongs to the fimbrial protein family.</text>
</comment>
<evidence type="ECO:0000256" key="5">
    <source>
        <dbReference type="SAM" id="SignalP"/>
    </source>
</evidence>
<dbReference type="Gene3D" id="2.60.40.3310">
    <property type="match status" value="1"/>
</dbReference>
<dbReference type="InterPro" id="IPR000259">
    <property type="entry name" value="Adhesion_dom_fimbrial"/>
</dbReference>
<dbReference type="InterPro" id="IPR008966">
    <property type="entry name" value="Adhesion_dom_sf"/>
</dbReference>
<dbReference type="Gene3D" id="2.60.40.1090">
    <property type="entry name" value="Fimbrial-type adhesion domain"/>
    <property type="match status" value="1"/>
</dbReference>